<feature type="active site" description="Nucleophile" evidence="6">
    <location>
        <position position="453"/>
    </location>
</feature>
<keyword evidence="6" id="KW-0378">Hydrolase</keyword>
<name>A0ABM6FFB0_9BURK</name>
<sequence>MSPDSPPASQAADFLLLGGGLASATAAETLRQEGAQGSIVIVSAEDRLPYHRPPLSGRILKSLEPSEPSLVLKEDDYRAWGIEVLRGVRAIEVHPEDHLVATDRAGTVRYGKLLIATGAAPVRLELPGAALGGIHYLRTVDDANGIHEAARTGRRVVVVGASFIGMEVSSALRQRGLEVHLVAGAPGVFAPLREPAIGDFFSTLYAEHGVDVVRSRIAGFEGEAAVEAVLLENGRRLPCDFVVVGVGVRPDLDFLRGSGLTVDDGIVVDRHLRTSAADVYAAGDVASFFDPVFNLRRRIEHWDNAVKQGRLAARNMLGQGLPYDEVSSFFCQVFDVGFQFVGRARGAPERRAMGSPQTHSWALLYLKDSVPRALFTMGRPALETAAIQSLIRFRTNIERFEPKLDQAGFVFTDIPVQNVLVLQGGGALGAFECGVVRALEEGAVYPDIVAGVSIGAINGAIIATHPRHAAQALESFWRDLAVVSPAVGNEPVRRLLSSMLVMLFGVPRLFTPRWYAPWASSTPGHLVPWTSFYDFAPARRLLEQYVDFAALKASPVRLLASAVNVETAQLEIFDSYVNDFTVDHLLASGSLPPGLPWTTIGDKHYWDGGIVSNSPLDQVVERCGAAGKRVVVVDLFASNKPLPVNLMEVLARRDEIVFAERIRRAGVEHGLLRDARKLVEGILSVVDAATAAQIRQLPPYVNVMGAPEAPTITRIVREAAMEQPITGDFDFSLKSIGMHIEAGLEAGRKALQGPQEPGAATARADGDALPVPPGMPH</sequence>
<feature type="active site" description="Proton acceptor" evidence="6">
    <location>
        <position position="607"/>
    </location>
</feature>
<dbReference type="EMBL" id="CP017755">
    <property type="protein sequence ID" value="AOZ10582.1"/>
    <property type="molecule type" value="Genomic_DNA"/>
</dbReference>
<feature type="short sequence motif" description="GXSXG" evidence="6">
    <location>
        <begin position="451"/>
        <end position="455"/>
    </location>
</feature>
<reference evidence="9 10" key="1">
    <citation type="submission" date="2016-10" db="EMBL/GenBank/DDBJ databases">
        <title>Complete genome sequences of three Cupriavidus strains isolated from various Malaysian environments.</title>
        <authorList>
            <person name="Abdullah A.A.-A."/>
            <person name="Shafie N.A.H."/>
            <person name="Lau N.S."/>
        </authorList>
    </citation>
    <scope>NUCLEOTIDE SEQUENCE [LARGE SCALE GENOMIC DNA]</scope>
    <source>
        <strain evidence="9 10">USMAA1020</strain>
    </source>
</reference>
<evidence type="ECO:0000256" key="7">
    <source>
        <dbReference type="SAM" id="MobiDB-lite"/>
    </source>
</evidence>
<evidence type="ECO:0000256" key="5">
    <source>
        <dbReference type="ARBA" id="ARBA00023098"/>
    </source>
</evidence>
<feature type="short sequence motif" description="GXGXXG" evidence="6">
    <location>
        <begin position="424"/>
        <end position="429"/>
    </location>
</feature>
<keyword evidence="6" id="KW-0442">Lipid degradation</keyword>
<dbReference type="Proteomes" id="UP000177515">
    <property type="component" value="Chromosome 2"/>
</dbReference>
<dbReference type="SUPFAM" id="SSF55424">
    <property type="entry name" value="FAD/NAD-linked reductases, dimerisation (C-terminal) domain"/>
    <property type="match status" value="1"/>
</dbReference>
<evidence type="ECO:0000256" key="6">
    <source>
        <dbReference type="PROSITE-ProRule" id="PRU01161"/>
    </source>
</evidence>
<dbReference type="SUPFAM" id="SSF51905">
    <property type="entry name" value="FAD/NAD(P)-binding domain"/>
    <property type="match status" value="1"/>
</dbReference>
<dbReference type="PANTHER" id="PTHR43557">
    <property type="entry name" value="APOPTOSIS-INDUCING FACTOR 1"/>
    <property type="match status" value="1"/>
</dbReference>
<keyword evidence="5 6" id="KW-0443">Lipid metabolism</keyword>
<dbReference type="Pfam" id="PF07992">
    <property type="entry name" value="Pyr_redox_2"/>
    <property type="match status" value="1"/>
</dbReference>
<dbReference type="PROSITE" id="PS51635">
    <property type="entry name" value="PNPLA"/>
    <property type="match status" value="1"/>
</dbReference>
<dbReference type="Pfam" id="PF12536">
    <property type="entry name" value="DUF3734"/>
    <property type="match status" value="1"/>
</dbReference>
<evidence type="ECO:0000256" key="3">
    <source>
        <dbReference type="ARBA" id="ARBA00022827"/>
    </source>
</evidence>
<dbReference type="CDD" id="cd07209">
    <property type="entry name" value="Pat_hypo_Ecoli_Z1214_like"/>
    <property type="match status" value="1"/>
</dbReference>
<dbReference type="PANTHER" id="PTHR43557:SF2">
    <property type="entry name" value="RIESKE DOMAIN-CONTAINING PROTEIN-RELATED"/>
    <property type="match status" value="1"/>
</dbReference>
<dbReference type="InterPro" id="IPR050446">
    <property type="entry name" value="FAD-oxidoreductase/Apoptosis"/>
</dbReference>
<proteinExistence type="predicted"/>
<keyword evidence="4" id="KW-0560">Oxidoreductase</keyword>
<evidence type="ECO:0000313" key="10">
    <source>
        <dbReference type="Proteomes" id="UP000177515"/>
    </source>
</evidence>
<accession>A0ABM6FFB0</accession>
<organism evidence="9 10">
    <name type="scientific">Cupriavidus malaysiensis</name>
    <dbReference type="NCBI Taxonomy" id="367825"/>
    <lineage>
        <taxon>Bacteria</taxon>
        <taxon>Pseudomonadati</taxon>
        <taxon>Pseudomonadota</taxon>
        <taxon>Betaproteobacteria</taxon>
        <taxon>Burkholderiales</taxon>
        <taxon>Burkholderiaceae</taxon>
        <taxon>Cupriavidus</taxon>
    </lineage>
</organism>
<comment type="cofactor">
    <cofactor evidence="1">
        <name>FAD</name>
        <dbReference type="ChEBI" id="CHEBI:57692"/>
    </cofactor>
</comment>
<dbReference type="InterPro" id="IPR016035">
    <property type="entry name" value="Acyl_Trfase/lysoPLipase"/>
</dbReference>
<dbReference type="InterPro" id="IPR016156">
    <property type="entry name" value="FAD/NAD-linked_Rdtase_dimer_sf"/>
</dbReference>
<gene>
    <name evidence="9" type="ORF">BKK80_34125</name>
</gene>
<dbReference type="SUPFAM" id="SSF52151">
    <property type="entry name" value="FabD/lysophospholipase-like"/>
    <property type="match status" value="1"/>
</dbReference>
<dbReference type="Gene3D" id="3.50.50.60">
    <property type="entry name" value="FAD/NAD(P)-binding domain"/>
    <property type="match status" value="2"/>
</dbReference>
<protein>
    <recommendedName>
        <fullName evidence="8">PNPLA domain-containing protein</fullName>
    </recommendedName>
</protein>
<keyword evidence="2" id="KW-0285">Flavoprotein</keyword>
<dbReference type="Pfam" id="PF01734">
    <property type="entry name" value="Patatin"/>
    <property type="match status" value="1"/>
</dbReference>
<feature type="region of interest" description="Disordered" evidence="7">
    <location>
        <begin position="751"/>
        <end position="777"/>
    </location>
</feature>
<keyword evidence="3" id="KW-0274">FAD</keyword>
<dbReference type="InterPro" id="IPR002641">
    <property type="entry name" value="PNPLA_dom"/>
</dbReference>
<keyword evidence="10" id="KW-1185">Reference proteome</keyword>
<dbReference type="InterPro" id="IPR023753">
    <property type="entry name" value="FAD/NAD-binding_dom"/>
</dbReference>
<dbReference type="Gene3D" id="3.30.390.30">
    <property type="match status" value="1"/>
</dbReference>
<dbReference type="InterPro" id="IPR021095">
    <property type="entry name" value="DUF3734"/>
</dbReference>
<evidence type="ECO:0000313" key="9">
    <source>
        <dbReference type="EMBL" id="AOZ10582.1"/>
    </source>
</evidence>
<dbReference type="InterPro" id="IPR036188">
    <property type="entry name" value="FAD/NAD-bd_sf"/>
</dbReference>
<feature type="short sequence motif" description="DGA/G" evidence="6">
    <location>
        <begin position="607"/>
        <end position="609"/>
    </location>
</feature>
<evidence type="ECO:0000256" key="2">
    <source>
        <dbReference type="ARBA" id="ARBA00022630"/>
    </source>
</evidence>
<dbReference type="PRINTS" id="PR00411">
    <property type="entry name" value="PNDRDTASEI"/>
</dbReference>
<evidence type="ECO:0000256" key="4">
    <source>
        <dbReference type="ARBA" id="ARBA00023002"/>
    </source>
</evidence>
<dbReference type="PRINTS" id="PR00368">
    <property type="entry name" value="FADPNR"/>
</dbReference>
<feature type="domain" description="PNPLA" evidence="8">
    <location>
        <begin position="420"/>
        <end position="620"/>
    </location>
</feature>
<dbReference type="Gene3D" id="3.40.1090.10">
    <property type="entry name" value="Cytosolic phospholipase A2 catalytic domain"/>
    <property type="match status" value="2"/>
</dbReference>
<evidence type="ECO:0000256" key="1">
    <source>
        <dbReference type="ARBA" id="ARBA00001974"/>
    </source>
</evidence>
<evidence type="ECO:0000259" key="8">
    <source>
        <dbReference type="PROSITE" id="PS51635"/>
    </source>
</evidence>